<comment type="subcellular location">
    <subcellularLocation>
        <location evidence="1">Cytoplasm</location>
        <location evidence="1">Cytoskeleton</location>
    </subcellularLocation>
</comment>
<dbReference type="GO" id="GO:0005874">
    <property type="term" value="C:microtubule"/>
    <property type="evidence" value="ECO:0007669"/>
    <property type="project" value="UniProtKB-KW"/>
</dbReference>
<dbReference type="InterPro" id="IPR009768">
    <property type="entry name" value="MAP70"/>
</dbReference>
<dbReference type="EMBL" id="JAGKQH010000019">
    <property type="protein sequence ID" value="KAG6571905.1"/>
    <property type="molecule type" value="Genomic_DNA"/>
</dbReference>
<gene>
    <name evidence="8" type="primary">MAP70.1</name>
    <name evidence="8" type="ORF">SDJN03_28633</name>
</gene>
<dbReference type="PANTHER" id="PTHR31246:SF17">
    <property type="entry name" value="MICROTUBULE-ASSOCIATED PROTEIN 70-2"/>
    <property type="match status" value="1"/>
</dbReference>
<keyword evidence="6" id="KW-0206">Cytoskeleton</keyword>
<comment type="similarity">
    <text evidence="2">Belongs to the MAP70 family.</text>
</comment>
<keyword evidence="4" id="KW-0493">Microtubule</keyword>
<keyword evidence="9" id="KW-1185">Reference proteome</keyword>
<keyword evidence="3" id="KW-0963">Cytoplasm</keyword>
<protein>
    <submittedName>
        <fullName evidence="8">Microtubule-associated protein 70-1</fullName>
    </submittedName>
</protein>
<sequence length="114" mass="13041">MHRQNVAEVEKLTQTMRELEEAVLVGWCGCSDAVRDYQRKIQELNEERKTLDRELARAKHRTGTHLRIFNIEDEPRKGIDSNNGFSLLDCEKSIVSDPIPPPQFATTLPPQAIV</sequence>
<evidence type="ECO:0000313" key="8">
    <source>
        <dbReference type="EMBL" id="KAG6571905.1"/>
    </source>
</evidence>
<keyword evidence="5 7" id="KW-0175">Coiled coil</keyword>
<organism evidence="8 9">
    <name type="scientific">Cucurbita argyrosperma subsp. sororia</name>
    <dbReference type="NCBI Taxonomy" id="37648"/>
    <lineage>
        <taxon>Eukaryota</taxon>
        <taxon>Viridiplantae</taxon>
        <taxon>Streptophyta</taxon>
        <taxon>Embryophyta</taxon>
        <taxon>Tracheophyta</taxon>
        <taxon>Spermatophyta</taxon>
        <taxon>Magnoliopsida</taxon>
        <taxon>eudicotyledons</taxon>
        <taxon>Gunneridae</taxon>
        <taxon>Pentapetalae</taxon>
        <taxon>rosids</taxon>
        <taxon>fabids</taxon>
        <taxon>Cucurbitales</taxon>
        <taxon>Cucurbitaceae</taxon>
        <taxon>Cucurbiteae</taxon>
        <taxon>Cucurbita</taxon>
    </lineage>
</organism>
<evidence type="ECO:0000256" key="6">
    <source>
        <dbReference type="ARBA" id="ARBA00023212"/>
    </source>
</evidence>
<dbReference type="GO" id="GO:0008017">
    <property type="term" value="F:microtubule binding"/>
    <property type="evidence" value="ECO:0007669"/>
    <property type="project" value="InterPro"/>
</dbReference>
<feature type="coiled-coil region" evidence="7">
    <location>
        <begin position="2"/>
        <end position="61"/>
    </location>
</feature>
<dbReference type="AlphaFoldDB" id="A0AAV6LXJ8"/>
<dbReference type="GO" id="GO:0007010">
    <property type="term" value="P:cytoskeleton organization"/>
    <property type="evidence" value="ECO:0007669"/>
    <property type="project" value="InterPro"/>
</dbReference>
<evidence type="ECO:0000256" key="4">
    <source>
        <dbReference type="ARBA" id="ARBA00022701"/>
    </source>
</evidence>
<reference evidence="8 9" key="1">
    <citation type="journal article" date="2021" name="Hortic Res">
        <title>The domestication of Cucurbita argyrosperma as revealed by the genome of its wild relative.</title>
        <authorList>
            <person name="Barrera-Redondo J."/>
            <person name="Sanchez-de la Vega G."/>
            <person name="Aguirre-Liguori J.A."/>
            <person name="Castellanos-Morales G."/>
            <person name="Gutierrez-Guerrero Y.T."/>
            <person name="Aguirre-Dugua X."/>
            <person name="Aguirre-Planter E."/>
            <person name="Tenaillon M.I."/>
            <person name="Lira-Saade R."/>
            <person name="Eguiarte L.E."/>
        </authorList>
    </citation>
    <scope>NUCLEOTIDE SEQUENCE [LARGE SCALE GENOMIC DNA]</scope>
    <source>
        <strain evidence="8">JBR-2021</strain>
    </source>
</reference>
<dbReference type="Proteomes" id="UP000685013">
    <property type="component" value="Chromosome 19"/>
</dbReference>
<dbReference type="Pfam" id="PF07058">
    <property type="entry name" value="MAP70"/>
    <property type="match status" value="1"/>
</dbReference>
<evidence type="ECO:0000256" key="7">
    <source>
        <dbReference type="SAM" id="Coils"/>
    </source>
</evidence>
<dbReference type="PANTHER" id="PTHR31246">
    <property type="entry name" value="MICROTUBULE-ASSOCIATED PROTEIN 70-2"/>
    <property type="match status" value="1"/>
</dbReference>
<evidence type="ECO:0000256" key="5">
    <source>
        <dbReference type="ARBA" id="ARBA00023054"/>
    </source>
</evidence>
<accession>A0AAV6LXJ8</accession>
<evidence type="ECO:0000256" key="3">
    <source>
        <dbReference type="ARBA" id="ARBA00022490"/>
    </source>
</evidence>
<evidence type="ECO:0000256" key="1">
    <source>
        <dbReference type="ARBA" id="ARBA00004245"/>
    </source>
</evidence>
<name>A0AAV6LXJ8_9ROSI</name>
<comment type="caution">
    <text evidence="8">The sequence shown here is derived from an EMBL/GenBank/DDBJ whole genome shotgun (WGS) entry which is preliminary data.</text>
</comment>
<proteinExistence type="inferred from homology"/>
<evidence type="ECO:0000256" key="2">
    <source>
        <dbReference type="ARBA" id="ARBA00008825"/>
    </source>
</evidence>
<evidence type="ECO:0000313" key="9">
    <source>
        <dbReference type="Proteomes" id="UP000685013"/>
    </source>
</evidence>
<feature type="non-terminal residue" evidence="8">
    <location>
        <position position="1"/>
    </location>
</feature>